<accession>A0A9P4LFC9</accession>
<keyword evidence="19" id="KW-1185">Reference proteome</keyword>
<evidence type="ECO:0000256" key="10">
    <source>
        <dbReference type="ARBA" id="ARBA00023136"/>
    </source>
</evidence>
<dbReference type="Proteomes" id="UP000799777">
    <property type="component" value="Unassembled WGS sequence"/>
</dbReference>
<dbReference type="InterPro" id="IPR052337">
    <property type="entry name" value="SAT4-like"/>
</dbReference>
<keyword evidence="5" id="KW-0964">Secreted</keyword>
<feature type="transmembrane region" description="Helical" evidence="14">
    <location>
        <begin position="100"/>
        <end position="120"/>
    </location>
</feature>
<keyword evidence="6" id="KW-0325">Glycoprotein</keyword>
<evidence type="ECO:0000256" key="1">
    <source>
        <dbReference type="ARBA" id="ARBA00004141"/>
    </source>
</evidence>
<feature type="domain" description="Rhodopsin" evidence="17">
    <location>
        <begin position="153"/>
        <end position="331"/>
    </location>
</feature>
<comment type="similarity">
    <text evidence="13">Belongs to the SAT4 family.</text>
</comment>
<dbReference type="AlphaFoldDB" id="A0A9P4LFC9"/>
<feature type="domain" description="CFEM" evidence="16">
    <location>
        <begin position="45"/>
        <end position="90"/>
    </location>
</feature>
<dbReference type="PANTHER" id="PTHR33048">
    <property type="entry name" value="PTH11-LIKE INTEGRAL MEMBRANE PROTEIN (AFU_ORTHOLOGUE AFUA_5G11245)"/>
    <property type="match status" value="1"/>
</dbReference>
<feature type="transmembrane region" description="Helical" evidence="14">
    <location>
        <begin position="156"/>
        <end position="174"/>
    </location>
</feature>
<feature type="transmembrane region" description="Helical" evidence="14">
    <location>
        <begin position="306"/>
        <end position="325"/>
    </location>
</feature>
<dbReference type="GO" id="GO:0005576">
    <property type="term" value="C:extracellular region"/>
    <property type="evidence" value="ECO:0007669"/>
    <property type="project" value="UniProtKB-SubCell"/>
</dbReference>
<feature type="transmembrane region" description="Helical" evidence="14">
    <location>
        <begin position="186"/>
        <end position="213"/>
    </location>
</feature>
<organism evidence="18 19">
    <name type="scientific">Setomelanomma holmii</name>
    <dbReference type="NCBI Taxonomy" id="210430"/>
    <lineage>
        <taxon>Eukaryota</taxon>
        <taxon>Fungi</taxon>
        <taxon>Dikarya</taxon>
        <taxon>Ascomycota</taxon>
        <taxon>Pezizomycotina</taxon>
        <taxon>Dothideomycetes</taxon>
        <taxon>Pleosporomycetidae</taxon>
        <taxon>Pleosporales</taxon>
        <taxon>Pleosporineae</taxon>
        <taxon>Phaeosphaeriaceae</taxon>
        <taxon>Setomelanomma</taxon>
    </lineage>
</organism>
<dbReference type="GO" id="GO:0098552">
    <property type="term" value="C:side of membrane"/>
    <property type="evidence" value="ECO:0007669"/>
    <property type="project" value="UniProtKB-KW"/>
</dbReference>
<name>A0A9P4LFC9_9PLEO</name>
<feature type="transmembrane region" description="Helical" evidence="14">
    <location>
        <begin position="233"/>
        <end position="254"/>
    </location>
</feature>
<feature type="transmembrane region" description="Helical" evidence="14">
    <location>
        <begin position="132"/>
        <end position="150"/>
    </location>
</feature>
<dbReference type="EMBL" id="ML978390">
    <property type="protein sequence ID" value="KAF2023028.1"/>
    <property type="molecule type" value="Genomic_DNA"/>
</dbReference>
<keyword evidence="7 14" id="KW-0812">Transmembrane</keyword>
<keyword evidence="11" id="KW-1015">Disulfide bond</keyword>
<dbReference type="Pfam" id="PF20684">
    <property type="entry name" value="Fung_rhodopsin"/>
    <property type="match status" value="1"/>
</dbReference>
<comment type="caution">
    <text evidence="18">The sequence shown here is derived from an EMBL/GenBank/DDBJ whole genome shotgun (WGS) entry which is preliminary data.</text>
</comment>
<proteinExistence type="inferred from homology"/>
<keyword evidence="9 14" id="KW-1133">Transmembrane helix</keyword>
<evidence type="ECO:0008006" key="20">
    <source>
        <dbReference type="Google" id="ProtNLM"/>
    </source>
</evidence>
<keyword evidence="12" id="KW-0449">Lipoprotein</keyword>
<feature type="signal peptide" evidence="15">
    <location>
        <begin position="1"/>
        <end position="23"/>
    </location>
</feature>
<dbReference type="Pfam" id="PF05730">
    <property type="entry name" value="CFEM"/>
    <property type="match status" value="1"/>
</dbReference>
<comment type="similarity">
    <text evidence="4">Belongs to the RBT5 family.</text>
</comment>
<evidence type="ECO:0000313" key="19">
    <source>
        <dbReference type="Proteomes" id="UP000799777"/>
    </source>
</evidence>
<evidence type="ECO:0000256" key="15">
    <source>
        <dbReference type="SAM" id="SignalP"/>
    </source>
</evidence>
<evidence type="ECO:0000256" key="2">
    <source>
        <dbReference type="ARBA" id="ARBA00004589"/>
    </source>
</evidence>
<comment type="subcellular location">
    <subcellularLocation>
        <location evidence="2">Membrane</location>
        <topology evidence="2">Lipid-anchor</topology>
        <topology evidence="2">GPI-anchor</topology>
    </subcellularLocation>
    <subcellularLocation>
        <location evidence="1">Membrane</location>
        <topology evidence="1">Multi-pass membrane protein</topology>
    </subcellularLocation>
    <subcellularLocation>
        <location evidence="3">Secreted</location>
    </subcellularLocation>
</comment>
<evidence type="ECO:0000256" key="7">
    <source>
        <dbReference type="ARBA" id="ARBA00022692"/>
    </source>
</evidence>
<evidence type="ECO:0000259" key="16">
    <source>
        <dbReference type="Pfam" id="PF05730"/>
    </source>
</evidence>
<evidence type="ECO:0000256" key="11">
    <source>
        <dbReference type="ARBA" id="ARBA00023157"/>
    </source>
</evidence>
<keyword evidence="8 15" id="KW-0732">Signal</keyword>
<evidence type="ECO:0000313" key="18">
    <source>
        <dbReference type="EMBL" id="KAF2023028.1"/>
    </source>
</evidence>
<evidence type="ECO:0000256" key="3">
    <source>
        <dbReference type="ARBA" id="ARBA00004613"/>
    </source>
</evidence>
<dbReference type="OrthoDB" id="2496787at2759"/>
<sequence length="370" mass="40255">MKLFASLGSTFSLVALILGKAAGQQGPICAVSSNDLYFDVTLEAQNLCSVTDIACICFSQPLLKVVEGCVLSSCTLIEALATQNNTQTLCGAPVRDVTHIIPIVTGTSGGFALLGVLVRSMSLGREFALDDIFAIAAMVSALPMGTLEFIMAADEIFYFMAITFTKMSFLFFCLRIFPRKELRTAVYALIGVTTAYGIAFTIACIFNCTPVSFIWTSWDGEHSGKCINFHVFAWAHAAINIMLDIVVIGVPIPEILRLSLSTKKKVYMVMMFSLGAFTTVVSIIRLQSLVQFASSTNPTYDNVPTAYWSVLEAFVGIFCICMPALRRVLSRLFPRCFGTTQSSSKYEAYNTPNKLSDGRPAQARATASYG</sequence>
<keyword evidence="10 14" id="KW-0472">Membrane</keyword>
<reference evidence="18" key="1">
    <citation type="journal article" date="2020" name="Stud. Mycol.">
        <title>101 Dothideomycetes genomes: a test case for predicting lifestyles and emergence of pathogens.</title>
        <authorList>
            <person name="Haridas S."/>
            <person name="Albert R."/>
            <person name="Binder M."/>
            <person name="Bloem J."/>
            <person name="Labutti K."/>
            <person name="Salamov A."/>
            <person name="Andreopoulos B."/>
            <person name="Baker S."/>
            <person name="Barry K."/>
            <person name="Bills G."/>
            <person name="Bluhm B."/>
            <person name="Cannon C."/>
            <person name="Castanera R."/>
            <person name="Culley D."/>
            <person name="Daum C."/>
            <person name="Ezra D."/>
            <person name="Gonzalez J."/>
            <person name="Henrissat B."/>
            <person name="Kuo A."/>
            <person name="Liang C."/>
            <person name="Lipzen A."/>
            <person name="Lutzoni F."/>
            <person name="Magnuson J."/>
            <person name="Mondo S."/>
            <person name="Nolan M."/>
            <person name="Ohm R."/>
            <person name="Pangilinan J."/>
            <person name="Park H.-J."/>
            <person name="Ramirez L."/>
            <person name="Alfaro M."/>
            <person name="Sun H."/>
            <person name="Tritt A."/>
            <person name="Yoshinaga Y."/>
            <person name="Zwiers L.-H."/>
            <person name="Turgeon B."/>
            <person name="Goodwin S."/>
            <person name="Spatafora J."/>
            <person name="Crous P."/>
            <person name="Grigoriev I."/>
        </authorList>
    </citation>
    <scope>NUCLEOTIDE SEQUENCE</scope>
    <source>
        <strain evidence="18">CBS 110217</strain>
    </source>
</reference>
<evidence type="ECO:0000256" key="14">
    <source>
        <dbReference type="SAM" id="Phobius"/>
    </source>
</evidence>
<keyword evidence="6" id="KW-0336">GPI-anchor</keyword>
<evidence type="ECO:0000256" key="6">
    <source>
        <dbReference type="ARBA" id="ARBA00022622"/>
    </source>
</evidence>
<evidence type="ECO:0000256" key="8">
    <source>
        <dbReference type="ARBA" id="ARBA00022729"/>
    </source>
</evidence>
<dbReference type="InterPro" id="IPR049326">
    <property type="entry name" value="Rhodopsin_dom_fungi"/>
</dbReference>
<feature type="chain" id="PRO_5040315904" description="Extracellular membrane protein CFEM domain-containing protein" evidence="15">
    <location>
        <begin position="24"/>
        <end position="370"/>
    </location>
</feature>
<evidence type="ECO:0000256" key="5">
    <source>
        <dbReference type="ARBA" id="ARBA00022525"/>
    </source>
</evidence>
<dbReference type="InterPro" id="IPR008427">
    <property type="entry name" value="Extracellular_membr_CFEM_dom"/>
</dbReference>
<protein>
    <recommendedName>
        <fullName evidence="20">Extracellular membrane protein CFEM domain-containing protein</fullName>
    </recommendedName>
</protein>
<evidence type="ECO:0000256" key="9">
    <source>
        <dbReference type="ARBA" id="ARBA00022989"/>
    </source>
</evidence>
<evidence type="ECO:0000256" key="12">
    <source>
        <dbReference type="ARBA" id="ARBA00023288"/>
    </source>
</evidence>
<gene>
    <name evidence="18" type="ORF">EK21DRAFT_105511</name>
</gene>
<dbReference type="PANTHER" id="PTHR33048:SF143">
    <property type="entry name" value="EXTRACELLULAR MEMBRANE PROTEIN CFEM DOMAIN-CONTAINING PROTEIN-RELATED"/>
    <property type="match status" value="1"/>
</dbReference>
<evidence type="ECO:0000256" key="4">
    <source>
        <dbReference type="ARBA" id="ARBA00010031"/>
    </source>
</evidence>
<evidence type="ECO:0000259" key="17">
    <source>
        <dbReference type="Pfam" id="PF20684"/>
    </source>
</evidence>
<evidence type="ECO:0000256" key="13">
    <source>
        <dbReference type="ARBA" id="ARBA00038359"/>
    </source>
</evidence>
<feature type="transmembrane region" description="Helical" evidence="14">
    <location>
        <begin position="266"/>
        <end position="286"/>
    </location>
</feature>